<evidence type="ECO:0000256" key="2">
    <source>
        <dbReference type="ARBA" id="ARBA00023125"/>
    </source>
</evidence>
<dbReference type="Proteomes" id="UP000199111">
    <property type="component" value="Unassembled WGS sequence"/>
</dbReference>
<gene>
    <name evidence="6" type="ORF">SAMN05216275_127116</name>
</gene>
<dbReference type="InterPro" id="IPR050204">
    <property type="entry name" value="AraC_XylS_family_regulators"/>
</dbReference>
<dbReference type="SUPFAM" id="SSF46689">
    <property type="entry name" value="Homeodomain-like"/>
    <property type="match status" value="1"/>
</dbReference>
<dbReference type="PROSITE" id="PS01124">
    <property type="entry name" value="HTH_ARAC_FAMILY_2"/>
    <property type="match status" value="1"/>
</dbReference>
<evidence type="ECO:0000256" key="4">
    <source>
        <dbReference type="SAM" id="MobiDB-lite"/>
    </source>
</evidence>
<keyword evidence="2 6" id="KW-0238">DNA-binding</keyword>
<evidence type="ECO:0000313" key="7">
    <source>
        <dbReference type="Proteomes" id="UP000199111"/>
    </source>
</evidence>
<dbReference type="PANTHER" id="PTHR46796">
    <property type="entry name" value="HTH-TYPE TRANSCRIPTIONAL ACTIVATOR RHAS-RELATED"/>
    <property type="match status" value="1"/>
</dbReference>
<keyword evidence="7" id="KW-1185">Reference proteome</keyword>
<dbReference type="AlphaFoldDB" id="A0A1I4AA28"/>
<sequence>MLSETVFRSDDVPAADRFEHWRELVSQAHAPMDMSSDYREDFRASQRLLDLGPVSVWRTAFQPVCCRRTSKLIRQSDPEGVHLSLPTNGPLVTVREDHEIVYGPYDLCVYDTSRPTELHAGDFSNLHTGVALDIPKTLLHLPGNTLEKLTTRQLPVREGFGALLAHFLIHLMEGAGSYQPSDGLRLGTVAVDLVSALFAHTLDAGDVLPPETRRRTLMLRIHAFVELNLADRALTPAVIAAHHHISVRYLQLLFQQQDKTVMGWIRRRRLERCREDLADPSLRAHSIRAVALRRGFATSADFSRAFRSAYGMSPSEYRHAARAGDRSANPSANASDTAPPTFQNNGGDTSPDA</sequence>
<dbReference type="GO" id="GO:0043565">
    <property type="term" value="F:sequence-specific DNA binding"/>
    <property type="evidence" value="ECO:0007669"/>
    <property type="project" value="InterPro"/>
</dbReference>
<evidence type="ECO:0000256" key="1">
    <source>
        <dbReference type="ARBA" id="ARBA00023015"/>
    </source>
</evidence>
<evidence type="ECO:0000313" key="6">
    <source>
        <dbReference type="EMBL" id="SFK53020.1"/>
    </source>
</evidence>
<organism evidence="6 7">
    <name type="scientific">Streptosporangium canum</name>
    <dbReference type="NCBI Taxonomy" id="324952"/>
    <lineage>
        <taxon>Bacteria</taxon>
        <taxon>Bacillati</taxon>
        <taxon>Actinomycetota</taxon>
        <taxon>Actinomycetes</taxon>
        <taxon>Streptosporangiales</taxon>
        <taxon>Streptosporangiaceae</taxon>
        <taxon>Streptosporangium</taxon>
    </lineage>
</organism>
<dbReference type="Pfam" id="PF14525">
    <property type="entry name" value="AraC_binding_2"/>
    <property type="match status" value="1"/>
</dbReference>
<feature type="compositionally biased region" description="Polar residues" evidence="4">
    <location>
        <begin position="328"/>
        <end position="353"/>
    </location>
</feature>
<dbReference type="InterPro" id="IPR020449">
    <property type="entry name" value="Tscrpt_reg_AraC-type_HTH"/>
</dbReference>
<accession>A0A1I4AA28</accession>
<keyword evidence="1" id="KW-0805">Transcription regulation</keyword>
<reference evidence="7" key="1">
    <citation type="submission" date="2016-10" db="EMBL/GenBank/DDBJ databases">
        <authorList>
            <person name="Varghese N."/>
            <person name="Submissions S."/>
        </authorList>
    </citation>
    <scope>NUCLEOTIDE SEQUENCE [LARGE SCALE GENOMIC DNA]</scope>
    <source>
        <strain evidence="7">CGMCC 4.2126</strain>
    </source>
</reference>
<protein>
    <submittedName>
        <fullName evidence="6">AraC-type DNA-binding protein</fullName>
    </submittedName>
</protein>
<dbReference type="Gene3D" id="1.10.10.60">
    <property type="entry name" value="Homeodomain-like"/>
    <property type="match status" value="1"/>
</dbReference>
<dbReference type="GeneID" id="96301798"/>
<dbReference type="PRINTS" id="PR00032">
    <property type="entry name" value="HTHARAC"/>
</dbReference>
<keyword evidence="3" id="KW-0804">Transcription</keyword>
<name>A0A1I4AA28_9ACTN</name>
<evidence type="ECO:0000259" key="5">
    <source>
        <dbReference type="PROSITE" id="PS01124"/>
    </source>
</evidence>
<dbReference type="GO" id="GO:0003700">
    <property type="term" value="F:DNA-binding transcription factor activity"/>
    <property type="evidence" value="ECO:0007669"/>
    <property type="project" value="InterPro"/>
</dbReference>
<dbReference type="EMBL" id="FOQY01000027">
    <property type="protein sequence ID" value="SFK53020.1"/>
    <property type="molecule type" value="Genomic_DNA"/>
</dbReference>
<dbReference type="RefSeq" id="WP_093890396.1">
    <property type="nucleotide sequence ID" value="NZ_FOQY01000027.1"/>
</dbReference>
<dbReference type="PANTHER" id="PTHR46796:SF6">
    <property type="entry name" value="ARAC SUBFAMILY"/>
    <property type="match status" value="1"/>
</dbReference>
<dbReference type="InterPro" id="IPR035418">
    <property type="entry name" value="AraC-bd_2"/>
</dbReference>
<dbReference type="SMART" id="SM00342">
    <property type="entry name" value="HTH_ARAC"/>
    <property type="match status" value="1"/>
</dbReference>
<feature type="region of interest" description="Disordered" evidence="4">
    <location>
        <begin position="317"/>
        <end position="353"/>
    </location>
</feature>
<evidence type="ECO:0000256" key="3">
    <source>
        <dbReference type="ARBA" id="ARBA00023163"/>
    </source>
</evidence>
<feature type="domain" description="HTH araC/xylS-type" evidence="5">
    <location>
        <begin position="219"/>
        <end position="320"/>
    </location>
</feature>
<dbReference type="Pfam" id="PF12833">
    <property type="entry name" value="HTH_18"/>
    <property type="match status" value="1"/>
</dbReference>
<dbReference type="InterPro" id="IPR009057">
    <property type="entry name" value="Homeodomain-like_sf"/>
</dbReference>
<proteinExistence type="predicted"/>
<dbReference type="InterPro" id="IPR018060">
    <property type="entry name" value="HTH_AraC"/>
</dbReference>